<dbReference type="GO" id="GO:0005829">
    <property type="term" value="C:cytosol"/>
    <property type="evidence" value="ECO:0007669"/>
    <property type="project" value="TreeGrafter"/>
</dbReference>
<evidence type="ECO:0000256" key="9">
    <source>
        <dbReference type="HAMAP-Rule" id="MF_02075"/>
    </source>
</evidence>
<feature type="binding site" evidence="9">
    <location>
        <position position="366"/>
    </location>
    <ligand>
        <name>ATP</name>
        <dbReference type="ChEBI" id="CHEBI:30616"/>
    </ligand>
</feature>
<dbReference type="EMBL" id="LT629732">
    <property type="protein sequence ID" value="SDT22928.1"/>
    <property type="molecule type" value="Genomic_DNA"/>
</dbReference>
<accession>A0A1H1YNA2</accession>
<dbReference type="Proteomes" id="UP000198983">
    <property type="component" value="Chromosome I"/>
</dbReference>
<dbReference type="InterPro" id="IPR045864">
    <property type="entry name" value="aa-tRNA-synth_II/BPL/LPL"/>
</dbReference>
<feature type="binding site" evidence="9">
    <location>
        <position position="223"/>
    </location>
    <ligand>
        <name>L-aspartate</name>
        <dbReference type="ChEBI" id="CHEBI:29991"/>
    </ligand>
</feature>
<comment type="function">
    <text evidence="9">Aspartyl-tRNA synthetase with relaxed tRNA specificity since it is able to aspartylate not only its cognate tRNA(Asp) but also tRNA(Asn). Reaction proceeds in two steps: L-aspartate is first activated by ATP to form Asp-AMP and then transferred to the acceptor end of tRNA(Asp/Asn).</text>
</comment>
<evidence type="ECO:0000256" key="1">
    <source>
        <dbReference type="ARBA" id="ARBA00004496"/>
    </source>
</evidence>
<dbReference type="Gene3D" id="3.30.930.10">
    <property type="entry name" value="Bira Bifunctional Protein, Domain 2"/>
    <property type="match status" value="1"/>
</dbReference>
<dbReference type="Gene3D" id="2.40.50.140">
    <property type="entry name" value="Nucleic acid-binding proteins"/>
    <property type="match status" value="1"/>
</dbReference>
<reference evidence="11 12" key="1">
    <citation type="submission" date="2016-10" db="EMBL/GenBank/DDBJ databases">
        <authorList>
            <person name="de Groot N.N."/>
        </authorList>
    </citation>
    <scope>NUCLEOTIDE SEQUENCE [LARGE SCALE GENOMIC DNA]</scope>
    <source>
        <strain evidence="11 12">DSM 22024</strain>
    </source>
</reference>
<dbReference type="InterPro" id="IPR004523">
    <property type="entry name" value="Asp-tRNA_synthase_2"/>
</dbReference>
<comment type="subunit">
    <text evidence="9">Homodimer.</text>
</comment>
<dbReference type="GO" id="GO:0004815">
    <property type="term" value="F:aspartate-tRNA ligase activity"/>
    <property type="evidence" value="ECO:0007669"/>
    <property type="project" value="UniProtKB-UniRule"/>
</dbReference>
<evidence type="ECO:0000256" key="7">
    <source>
        <dbReference type="ARBA" id="ARBA00022917"/>
    </source>
</evidence>
<evidence type="ECO:0000256" key="8">
    <source>
        <dbReference type="ARBA" id="ARBA00023146"/>
    </source>
</evidence>
<dbReference type="SUPFAM" id="SSF50249">
    <property type="entry name" value="Nucleic acid-binding proteins"/>
    <property type="match status" value="1"/>
</dbReference>
<feature type="binding site" evidence="9">
    <location>
        <begin position="414"/>
        <end position="417"/>
    </location>
    <ligand>
        <name>ATP</name>
        <dbReference type="ChEBI" id="CHEBI:30616"/>
    </ligand>
</feature>
<dbReference type="GO" id="GO:0017101">
    <property type="term" value="C:aminoacyl-tRNA synthetase multienzyme complex"/>
    <property type="evidence" value="ECO:0007669"/>
    <property type="project" value="TreeGrafter"/>
</dbReference>
<feature type="region of interest" description="Aspartate" evidence="9">
    <location>
        <begin position="202"/>
        <end position="205"/>
    </location>
</feature>
<dbReference type="AlphaFoldDB" id="A0A1H1YNA2"/>
<dbReference type="InterPro" id="IPR004364">
    <property type="entry name" value="Aa-tRNA-synt_II"/>
</dbReference>
<dbReference type="InterPro" id="IPR012340">
    <property type="entry name" value="NA-bd_OB-fold"/>
</dbReference>
<dbReference type="Pfam" id="PF00152">
    <property type="entry name" value="tRNA-synt_2"/>
    <property type="match status" value="1"/>
</dbReference>
<feature type="binding site" evidence="9">
    <location>
        <position position="180"/>
    </location>
    <ligand>
        <name>L-aspartate</name>
        <dbReference type="ChEBI" id="CHEBI:29991"/>
    </ligand>
</feature>
<dbReference type="PRINTS" id="PR01042">
    <property type="entry name" value="TRNASYNTHASP"/>
</dbReference>
<organism evidence="11 12">
    <name type="scientific">Actinopolymorpha singaporensis</name>
    <dbReference type="NCBI Taxonomy" id="117157"/>
    <lineage>
        <taxon>Bacteria</taxon>
        <taxon>Bacillati</taxon>
        <taxon>Actinomycetota</taxon>
        <taxon>Actinomycetes</taxon>
        <taxon>Propionibacteriales</taxon>
        <taxon>Actinopolymorphaceae</taxon>
        <taxon>Actinopolymorpha</taxon>
    </lineage>
</organism>
<name>A0A1H1YNA2_9ACTN</name>
<keyword evidence="8 9" id="KW-0030">Aminoacyl-tRNA synthetase</keyword>
<dbReference type="PANTHER" id="PTHR43450">
    <property type="entry name" value="ASPARTYL-TRNA SYNTHETASE"/>
    <property type="match status" value="1"/>
</dbReference>
<feature type="binding site" evidence="9">
    <location>
        <position position="369"/>
    </location>
    <ligand>
        <name>L-aspartate</name>
        <dbReference type="ChEBI" id="CHEBI:29991"/>
    </ligand>
</feature>
<dbReference type="GO" id="GO:0003723">
    <property type="term" value="F:RNA binding"/>
    <property type="evidence" value="ECO:0007669"/>
    <property type="project" value="TreeGrafter"/>
</dbReference>
<keyword evidence="7 9" id="KW-0648">Protein biosynthesis</keyword>
<evidence type="ECO:0000256" key="5">
    <source>
        <dbReference type="ARBA" id="ARBA00022741"/>
    </source>
</evidence>
<dbReference type="GO" id="GO:0050560">
    <property type="term" value="F:aspartate-tRNA(Asn) ligase activity"/>
    <property type="evidence" value="ECO:0007669"/>
    <property type="project" value="UniProtKB-EC"/>
</dbReference>
<keyword evidence="3 9" id="KW-0963">Cytoplasm</keyword>
<evidence type="ECO:0000313" key="12">
    <source>
        <dbReference type="Proteomes" id="UP000198983"/>
    </source>
</evidence>
<protein>
    <recommendedName>
        <fullName evidence="9">Aspartate--tRNA(Asp/Asn) ligase</fullName>
        <ecNumber evidence="9">6.1.1.23</ecNumber>
    </recommendedName>
    <alternativeName>
        <fullName evidence="9">Aspartyl-tRNA synthetase</fullName>
        <shortName evidence="9">AspRS</shortName>
    </alternativeName>
    <alternativeName>
        <fullName evidence="9">Non-discriminating aspartyl-tRNA synthetase</fullName>
        <shortName evidence="9">ND-AspRS</shortName>
    </alternativeName>
</protein>
<dbReference type="InterPro" id="IPR006195">
    <property type="entry name" value="aa-tRNA-synth_II"/>
</dbReference>
<comment type="subcellular location">
    <subcellularLocation>
        <location evidence="1 9">Cytoplasm</location>
    </subcellularLocation>
</comment>
<dbReference type="Pfam" id="PF01336">
    <property type="entry name" value="tRNA_anti-codon"/>
    <property type="match status" value="1"/>
</dbReference>
<comment type="catalytic activity">
    <reaction evidence="9">
        <text>tRNA(Asx) + L-aspartate + ATP = L-aspartyl-tRNA(Asx) + AMP + diphosphate</text>
        <dbReference type="Rhea" id="RHEA:18349"/>
        <dbReference type="Rhea" id="RHEA-COMP:9710"/>
        <dbReference type="Rhea" id="RHEA-COMP:9711"/>
        <dbReference type="ChEBI" id="CHEBI:29991"/>
        <dbReference type="ChEBI" id="CHEBI:30616"/>
        <dbReference type="ChEBI" id="CHEBI:33019"/>
        <dbReference type="ChEBI" id="CHEBI:78442"/>
        <dbReference type="ChEBI" id="CHEBI:78516"/>
        <dbReference type="ChEBI" id="CHEBI:456215"/>
        <dbReference type="EC" id="6.1.1.23"/>
    </reaction>
</comment>
<dbReference type="PROSITE" id="PS50862">
    <property type="entry name" value="AA_TRNA_LIGASE_II"/>
    <property type="match status" value="1"/>
</dbReference>
<evidence type="ECO:0000256" key="4">
    <source>
        <dbReference type="ARBA" id="ARBA00022598"/>
    </source>
</evidence>
<dbReference type="SUPFAM" id="SSF55681">
    <property type="entry name" value="Class II aaRS and biotin synthetases"/>
    <property type="match status" value="1"/>
</dbReference>
<feature type="binding site" evidence="9">
    <location>
        <begin position="223"/>
        <end position="225"/>
    </location>
    <ligand>
        <name>ATP</name>
        <dbReference type="ChEBI" id="CHEBI:30616"/>
    </ligand>
</feature>
<feature type="domain" description="Aminoacyl-transfer RNA synthetases class-II family profile" evidence="10">
    <location>
        <begin position="157"/>
        <end position="443"/>
    </location>
</feature>
<comment type="similarity">
    <text evidence="2 9">Belongs to the class-II aminoacyl-tRNA synthetase family. Type 2 subfamily.</text>
</comment>
<dbReference type="STRING" id="117157.SAMN04489717_5596"/>
<evidence type="ECO:0000259" key="10">
    <source>
        <dbReference type="PROSITE" id="PS50862"/>
    </source>
</evidence>
<dbReference type="EC" id="6.1.1.23" evidence="9"/>
<keyword evidence="5 9" id="KW-0547">Nucleotide-binding</keyword>
<evidence type="ECO:0000256" key="6">
    <source>
        <dbReference type="ARBA" id="ARBA00022840"/>
    </source>
</evidence>
<feature type="binding site" evidence="9">
    <location>
        <begin position="231"/>
        <end position="233"/>
    </location>
    <ligand>
        <name>ATP</name>
        <dbReference type="ChEBI" id="CHEBI:30616"/>
    </ligand>
</feature>
<dbReference type="RefSeq" id="WP_092656580.1">
    <property type="nucleotide sequence ID" value="NZ_LT629732.1"/>
</dbReference>
<dbReference type="GO" id="GO:0006422">
    <property type="term" value="P:aspartyl-tRNA aminoacylation"/>
    <property type="evidence" value="ECO:0007669"/>
    <property type="project" value="UniProtKB-UniRule"/>
</dbReference>
<keyword evidence="12" id="KW-1185">Reference proteome</keyword>
<dbReference type="OrthoDB" id="9802326at2"/>
<dbReference type="NCBIfam" id="NF003483">
    <property type="entry name" value="PRK05159.1"/>
    <property type="match status" value="1"/>
</dbReference>
<keyword evidence="4 9" id="KW-0436">Ligase</keyword>
<dbReference type="HAMAP" id="MF_02075">
    <property type="entry name" value="Asp_tRNA_synth_type2"/>
    <property type="match status" value="1"/>
</dbReference>
<dbReference type="InterPro" id="IPR004365">
    <property type="entry name" value="NA-bd_OB_tRNA"/>
</dbReference>
<evidence type="ECO:0000313" key="11">
    <source>
        <dbReference type="EMBL" id="SDT22928.1"/>
    </source>
</evidence>
<feature type="binding site" evidence="9">
    <location>
        <position position="373"/>
    </location>
    <ligand>
        <name>L-aspartate</name>
        <dbReference type="ChEBI" id="CHEBI:29991"/>
    </ligand>
</feature>
<proteinExistence type="inferred from homology"/>
<dbReference type="PANTHER" id="PTHR43450:SF1">
    <property type="entry name" value="ASPARTATE--TRNA LIGASE, CYTOPLASMIC"/>
    <property type="match status" value="1"/>
</dbReference>
<dbReference type="GO" id="GO:0005524">
    <property type="term" value="F:ATP binding"/>
    <property type="evidence" value="ECO:0007669"/>
    <property type="project" value="UniProtKB-UniRule"/>
</dbReference>
<dbReference type="InterPro" id="IPR002312">
    <property type="entry name" value="Asp/Asn-tRNA-synth_IIb"/>
</dbReference>
<evidence type="ECO:0000256" key="3">
    <source>
        <dbReference type="ARBA" id="ARBA00022490"/>
    </source>
</evidence>
<keyword evidence="6 9" id="KW-0067">ATP-binding</keyword>
<gene>
    <name evidence="9" type="primary">aspS</name>
    <name evidence="11" type="ORF">SAMN04489717_5596</name>
</gene>
<feature type="site" description="Important for tRNA non-discrimination" evidence="9">
    <location>
        <position position="94"/>
    </location>
</feature>
<sequence>MQRPVHAFEQTSEQTGVRTLAAELPARAGEDVRLAGWVHRRRRLASVTFVVLRDRSGLAQVVVRDPATVERIEEYAEETVVEVTGRAVANPQAPGGVEVDEPTFTPLTDPAPTPPIELWRPAVNAGLPTLLDHAPVTLRHPLLRAPFELAAAAVAGFRETLTALAFTEIQTPKIVASATESGANVFRLDYFGRPAYLAQSPQFYKQTMVGVFERVFEVGPVFRAEPHDTVRHLAEYVSLDAEFGFVRDHRDVMEVVSSVVGGMLAAVGERAPSALDRLGVELPKLPPRVPELHFADALALVGADPDEPDLAPAHERAIGEWALREHGSDFVFVVGYPMRKRPFYTHPQPDDPRWSNSFDLLFRGVELVTGGQRLHRYADYLAALEAAGQPAEPYATYLETFRYGMPPHGGFAFGLERFVAQLVGAENIRQVTLFPRDLHRLAP</sequence>
<evidence type="ECO:0000256" key="2">
    <source>
        <dbReference type="ARBA" id="ARBA00005312"/>
    </source>
</evidence>